<gene>
    <name evidence="1" type="ORF">NV381_04290</name>
</gene>
<organism evidence="1 2">
    <name type="scientific">Paenibacillus radicis</name>
    <name type="common">ex Xue et al. 2023</name>
    <dbReference type="NCBI Taxonomy" id="2972489"/>
    <lineage>
        <taxon>Bacteria</taxon>
        <taxon>Bacillati</taxon>
        <taxon>Bacillota</taxon>
        <taxon>Bacilli</taxon>
        <taxon>Bacillales</taxon>
        <taxon>Paenibacillaceae</taxon>
        <taxon>Paenibacillus</taxon>
    </lineage>
</organism>
<evidence type="ECO:0000313" key="2">
    <source>
        <dbReference type="Proteomes" id="UP001300012"/>
    </source>
</evidence>
<comment type="caution">
    <text evidence="1">The sequence shown here is derived from an EMBL/GenBank/DDBJ whole genome shotgun (WGS) entry which is preliminary data.</text>
</comment>
<keyword evidence="2" id="KW-1185">Reference proteome</keyword>
<dbReference type="Proteomes" id="UP001300012">
    <property type="component" value="Unassembled WGS sequence"/>
</dbReference>
<reference evidence="1 2" key="1">
    <citation type="submission" date="2022-08" db="EMBL/GenBank/DDBJ databases">
        <title>Paenibacillus endoradicis sp. nov., Paenibacillus radicibacter sp. nov and Paenibacillus pararadicis sp. nov., three cold-adapted plant growth-promoting bacteria isolated from root of Larix gmelinii in Great Khingan.</title>
        <authorList>
            <person name="Xue H."/>
        </authorList>
    </citation>
    <scope>NUCLEOTIDE SEQUENCE [LARGE SCALE GENOMIC DNA]</scope>
    <source>
        <strain evidence="1 2">N5-1-1-5</strain>
    </source>
</reference>
<dbReference type="EMBL" id="JANQBD010000002">
    <property type="protein sequence ID" value="MCR8630420.1"/>
    <property type="molecule type" value="Genomic_DNA"/>
</dbReference>
<name>A0ABT1YEM8_9BACL</name>
<sequence length="104" mass="11986">MQCRNRTPSHEPDTRDEYTLESDLILFITKNTQECAKKPSIIKVELRALLQPSIQDKMVKGLSQNGFWGSPLNFIVKFTFHHDVSANLAGHEAFEHEQRLLVHL</sequence>
<accession>A0ABT1YEM8</accession>
<proteinExistence type="predicted"/>
<protein>
    <submittedName>
        <fullName evidence="1">Uncharacterized protein</fullName>
    </submittedName>
</protein>
<evidence type="ECO:0000313" key="1">
    <source>
        <dbReference type="EMBL" id="MCR8630420.1"/>
    </source>
</evidence>